<dbReference type="InterPro" id="IPR023296">
    <property type="entry name" value="Glyco_hydro_beta-prop_sf"/>
</dbReference>
<proteinExistence type="predicted"/>
<dbReference type="InterPro" id="IPR000421">
    <property type="entry name" value="FA58C"/>
</dbReference>
<dbReference type="RefSeq" id="WP_378165379.1">
    <property type="nucleotide sequence ID" value="NZ_JBHSBU010000001.1"/>
</dbReference>
<dbReference type="PROSITE" id="PS50022">
    <property type="entry name" value="FA58C_3"/>
    <property type="match status" value="1"/>
</dbReference>
<sequence>MAKRQGLWLAALLILLGVAQADNLALGRPVLASSAAPDAPGSLLVDGRLDTAWNAGDYAPATVEIDLGAPYYVDEVRLHVRQTPDGLSEHRIWLGDAAGQYRLGRHFGQYTADGDLLRFAAGQSGVRYIKVETLGSNSWVSWREIEVEGQASPFAEMAKAPIDPLDLTQQPTDPGWSQYSPWVMHQPGWASYLIYYCKNAVIDGKDGDAVWRTESYSGGWGEWINDQVVVRGTEIDAPDDLSCSPGVVIDGNGVWHMYYVVSPRTAPLDHLRLYHATAAAPGLVWHKHGEIVLPDRASLDYIETPSPFYLNGRIVLYYVGTGQTLYRAESEDGHHFSAPQPVPTPRPVSHGRVSRDEAGAWYYSYSTHPDDVYLPPSAIYLASSNDGLAFHDERPLFSAFGGEWDSIAIWSPMLWHNTSGFRLYYAGSKIPDGVWWGEGSILGVRDFARLPAAAPKQGLQETLPPSYR</sequence>
<keyword evidence="3" id="KW-1185">Reference proteome</keyword>
<dbReference type="InterPro" id="IPR008979">
    <property type="entry name" value="Galactose-bd-like_sf"/>
</dbReference>
<dbReference type="Proteomes" id="UP001595791">
    <property type="component" value="Unassembled WGS sequence"/>
</dbReference>
<evidence type="ECO:0000313" key="3">
    <source>
        <dbReference type="Proteomes" id="UP001595791"/>
    </source>
</evidence>
<dbReference type="SUPFAM" id="SSF75005">
    <property type="entry name" value="Arabinanase/levansucrase/invertase"/>
    <property type="match status" value="1"/>
</dbReference>
<dbReference type="SUPFAM" id="SSF49785">
    <property type="entry name" value="Galactose-binding domain-like"/>
    <property type="match status" value="1"/>
</dbReference>
<name>A0ABV8MR21_9NEIS</name>
<dbReference type="Gene3D" id="2.60.120.260">
    <property type="entry name" value="Galactose-binding domain-like"/>
    <property type="match status" value="1"/>
</dbReference>
<reference evidence="3" key="1">
    <citation type="journal article" date="2019" name="Int. J. Syst. Evol. Microbiol.">
        <title>The Global Catalogue of Microorganisms (GCM) 10K type strain sequencing project: providing services to taxonomists for standard genome sequencing and annotation.</title>
        <authorList>
            <consortium name="The Broad Institute Genomics Platform"/>
            <consortium name="The Broad Institute Genome Sequencing Center for Infectious Disease"/>
            <person name="Wu L."/>
            <person name="Ma J."/>
        </authorList>
    </citation>
    <scope>NUCLEOTIDE SEQUENCE [LARGE SCALE GENOMIC DNA]</scope>
    <source>
        <strain evidence="3">LMG 29894</strain>
    </source>
</reference>
<dbReference type="EMBL" id="JBHSBU010000001">
    <property type="protein sequence ID" value="MFC4160489.1"/>
    <property type="molecule type" value="Genomic_DNA"/>
</dbReference>
<comment type="caution">
    <text evidence="2">The sequence shown here is derived from an EMBL/GenBank/DDBJ whole genome shotgun (WGS) entry which is preliminary data.</text>
</comment>
<evidence type="ECO:0000313" key="2">
    <source>
        <dbReference type="EMBL" id="MFC4160489.1"/>
    </source>
</evidence>
<dbReference type="Pfam" id="PF00754">
    <property type="entry name" value="F5_F8_type_C"/>
    <property type="match status" value="1"/>
</dbReference>
<protein>
    <submittedName>
        <fullName evidence="2">Discoidin domain-containing protein</fullName>
    </submittedName>
</protein>
<dbReference type="Gene3D" id="2.115.10.20">
    <property type="entry name" value="Glycosyl hydrolase domain, family 43"/>
    <property type="match status" value="2"/>
</dbReference>
<accession>A0ABV8MR21</accession>
<organism evidence="2 3">
    <name type="scientific">Chitinimonas lacunae</name>
    <dbReference type="NCBI Taxonomy" id="1963018"/>
    <lineage>
        <taxon>Bacteria</taxon>
        <taxon>Pseudomonadati</taxon>
        <taxon>Pseudomonadota</taxon>
        <taxon>Betaproteobacteria</taxon>
        <taxon>Neisseriales</taxon>
        <taxon>Chitinibacteraceae</taxon>
        <taxon>Chitinimonas</taxon>
    </lineage>
</organism>
<gene>
    <name evidence="2" type="ORF">ACFOW7_14195</name>
</gene>
<evidence type="ECO:0000259" key="1">
    <source>
        <dbReference type="PROSITE" id="PS50022"/>
    </source>
</evidence>
<feature type="domain" description="F5/8 type C" evidence="1">
    <location>
        <begin position="11"/>
        <end position="150"/>
    </location>
</feature>